<keyword evidence="2" id="KW-1185">Reference proteome</keyword>
<protein>
    <submittedName>
        <fullName evidence="1">Iron-containing alcohol dehydrogenase</fullName>
    </submittedName>
</protein>
<name>D5BNG4_PUNMI</name>
<sequence length="125" mass="13705">MKVAFVKSISGTATSKKGVKTETSTLLGWIKGRFPLKIGIGKTTAPNISEALRQQRKSDRTAIYLEKAGNTENDDIFGAVMDAFNDDSIKPFAVIEPDPIEVPVEPKPIPSEFVLFKRKPVRSKG</sequence>
<dbReference type="AlphaFoldDB" id="D5BNG4"/>
<dbReference type="HOGENOM" id="CLU_1990829_0_0_5"/>
<dbReference type="KEGG" id="apb:SAR116_2114"/>
<gene>
    <name evidence="1" type="ordered locus">SAR116_2114</name>
</gene>
<reference evidence="1 2" key="1">
    <citation type="journal article" date="2010" name="J. Bacteriol.">
        <title>Complete genome sequence of "Candidatus Puniceispirillum marinum" IMCC1322, a representative of the SAR116 clade in the Alphaproteobacteria.</title>
        <authorList>
            <person name="Oh H.M."/>
            <person name="Kwon K.K."/>
            <person name="Kang I."/>
            <person name="Kang S.G."/>
            <person name="Lee J.H."/>
            <person name="Kim S.J."/>
            <person name="Cho J.C."/>
        </authorList>
    </citation>
    <scope>NUCLEOTIDE SEQUENCE [LARGE SCALE GENOMIC DNA]</scope>
    <source>
        <strain evidence="1 2">IMCC1322</strain>
    </source>
</reference>
<dbReference type="Proteomes" id="UP000007460">
    <property type="component" value="Chromosome"/>
</dbReference>
<evidence type="ECO:0000313" key="1">
    <source>
        <dbReference type="EMBL" id="ADE40357.1"/>
    </source>
</evidence>
<dbReference type="EMBL" id="CP001751">
    <property type="protein sequence ID" value="ADE40357.1"/>
    <property type="molecule type" value="Genomic_DNA"/>
</dbReference>
<proteinExistence type="predicted"/>
<organism evidence="1 2">
    <name type="scientific">Puniceispirillum marinum (strain IMCC1322)</name>
    <dbReference type="NCBI Taxonomy" id="488538"/>
    <lineage>
        <taxon>Bacteria</taxon>
        <taxon>Pseudomonadati</taxon>
        <taxon>Pseudomonadota</taxon>
        <taxon>Alphaproteobacteria</taxon>
        <taxon>Candidatus Puniceispirillales</taxon>
        <taxon>Candidatus Puniceispirillaceae</taxon>
        <taxon>Candidatus Puniceispirillum</taxon>
    </lineage>
</organism>
<accession>D5BNG4</accession>
<evidence type="ECO:0000313" key="2">
    <source>
        <dbReference type="Proteomes" id="UP000007460"/>
    </source>
</evidence>